<gene>
    <name evidence="1" type="ORF">J1605_013462</name>
</gene>
<dbReference type="EMBL" id="JAIQCJ010002240">
    <property type="protein sequence ID" value="KAJ8778785.1"/>
    <property type="molecule type" value="Genomic_DNA"/>
</dbReference>
<comment type="caution">
    <text evidence="1">The sequence shown here is derived from an EMBL/GenBank/DDBJ whole genome shotgun (WGS) entry which is preliminary data.</text>
</comment>
<dbReference type="AlphaFoldDB" id="A0AB34GJW7"/>
<organism evidence="1 2">
    <name type="scientific">Eschrichtius robustus</name>
    <name type="common">California gray whale</name>
    <name type="synonym">Eschrichtius gibbosus</name>
    <dbReference type="NCBI Taxonomy" id="9764"/>
    <lineage>
        <taxon>Eukaryota</taxon>
        <taxon>Metazoa</taxon>
        <taxon>Chordata</taxon>
        <taxon>Craniata</taxon>
        <taxon>Vertebrata</taxon>
        <taxon>Euteleostomi</taxon>
        <taxon>Mammalia</taxon>
        <taxon>Eutheria</taxon>
        <taxon>Laurasiatheria</taxon>
        <taxon>Artiodactyla</taxon>
        <taxon>Whippomorpha</taxon>
        <taxon>Cetacea</taxon>
        <taxon>Mysticeti</taxon>
        <taxon>Eschrichtiidae</taxon>
        <taxon>Eschrichtius</taxon>
    </lineage>
</organism>
<accession>A0AB34GJW7</accession>
<evidence type="ECO:0000313" key="2">
    <source>
        <dbReference type="Proteomes" id="UP001159641"/>
    </source>
</evidence>
<protein>
    <submittedName>
        <fullName evidence="1">Uncharacterized protein</fullName>
    </submittedName>
</protein>
<reference evidence="1 2" key="1">
    <citation type="submission" date="2022-11" db="EMBL/GenBank/DDBJ databases">
        <title>Whole genome sequence of Eschrichtius robustus ER-17-0199.</title>
        <authorList>
            <person name="Bruniche-Olsen A."/>
            <person name="Black A.N."/>
            <person name="Fields C.J."/>
            <person name="Walden K."/>
            <person name="Dewoody J.A."/>
        </authorList>
    </citation>
    <scope>NUCLEOTIDE SEQUENCE [LARGE SCALE GENOMIC DNA]</scope>
    <source>
        <strain evidence="1">ER-17-0199</strain>
        <tissue evidence="1">Blubber</tissue>
    </source>
</reference>
<sequence>MKSRLGFDDLHAERILNYSAELQEVDVLDSFSGLRFLSKRPQNLLVGPQDGSSLIELWLLGHGSLRCVWLFYKCSFPLTCRKGNYFEIGIKGKRSGNTMECPQSSVDMMYHSVQVFDQWQKGSLFQRVLVGTGHGLEALGTQSGEGSQPCTVVGALQAALLLLNDSVAVDGPQGSHTPTRILLHLQKLQRVLWELPPWLALTRLLQLDGALGSVVAQHLHLVRGKLAPGLFVPNSNHGNMGATGTQARSRRSGLEWLQSQEVAVCTLLLPTVEGGSEMSDGAAA</sequence>
<name>A0AB34GJW7_ESCRO</name>
<evidence type="ECO:0000313" key="1">
    <source>
        <dbReference type="EMBL" id="KAJ8778785.1"/>
    </source>
</evidence>
<dbReference type="Proteomes" id="UP001159641">
    <property type="component" value="Unassembled WGS sequence"/>
</dbReference>
<keyword evidence="2" id="KW-1185">Reference proteome</keyword>
<proteinExistence type="predicted"/>